<protein>
    <recommendedName>
        <fullName evidence="1">TniQ domain-containing protein</fullName>
    </recommendedName>
</protein>
<evidence type="ECO:0000313" key="3">
    <source>
        <dbReference type="Proteomes" id="UP000007076"/>
    </source>
</evidence>
<evidence type="ECO:0000313" key="2">
    <source>
        <dbReference type="EMBL" id="BAJ28183.1"/>
    </source>
</evidence>
<dbReference type="KEGG" id="ksk:KSE_23650"/>
<evidence type="ECO:0000259" key="1">
    <source>
        <dbReference type="Pfam" id="PF06527"/>
    </source>
</evidence>
<dbReference type="RefSeq" id="WP_014135499.1">
    <property type="nucleotide sequence ID" value="NC_016109.1"/>
</dbReference>
<gene>
    <name evidence="2" type="ordered locus">KSE_23650</name>
</gene>
<dbReference type="Pfam" id="PF06527">
    <property type="entry name" value="TniQ"/>
    <property type="match status" value="1"/>
</dbReference>
<dbReference type="Proteomes" id="UP000007076">
    <property type="component" value="Chromosome"/>
</dbReference>
<proteinExistence type="predicted"/>
<accession>E4NAF2</accession>
<feature type="domain" description="TniQ" evidence="1">
    <location>
        <begin position="12"/>
        <end position="151"/>
    </location>
</feature>
<dbReference type="AlphaFoldDB" id="E4NAF2"/>
<dbReference type="EMBL" id="AP010968">
    <property type="protein sequence ID" value="BAJ28183.1"/>
    <property type="molecule type" value="Genomic_DNA"/>
</dbReference>
<sequence>MLVGEIGVRRLPTVVAPLPGEALTSWLLAVMELSGIEGSEAARLFGLGGGRFMHATTDVWLRRLTEPQLAGLSQSTGLPAEWISGLTFERLYSNIPLSALQDGSRNAWRYGYVSRDQIRICPSCVGARQGRWSLVWHLPWVLVCPIHSLYLRDACDCGKIFRPPRRTMEVGTCPITGSARARTEKGCGRPLSTLPAVYVENPHLIRAQERLLSVVRSQLDATDMMSMTADDVYAVLLMTLARGSLASVSGVSPAAQKSFEDFTATNEAVGWYDLSTRVPGLPRDALLLEAAVLMSEPVLTADDPLEAASAILPVSMRIDGTHALSDWVHTNWQVQALRQVSNPLRPLAELCLEYAIQGSTYINRQMRRYSGWRSPARTARERRSSASTD</sequence>
<name>E4NAF2_KITSK</name>
<organism evidence="2 3">
    <name type="scientific">Kitasatospora setae (strain ATCC 33774 / DSM 43861 / JCM 3304 / KCC A-0304 / NBRC 14216 / KM-6054)</name>
    <name type="common">Streptomyces setae</name>
    <dbReference type="NCBI Taxonomy" id="452652"/>
    <lineage>
        <taxon>Bacteria</taxon>
        <taxon>Bacillati</taxon>
        <taxon>Actinomycetota</taxon>
        <taxon>Actinomycetes</taxon>
        <taxon>Kitasatosporales</taxon>
        <taxon>Streptomycetaceae</taxon>
        <taxon>Kitasatospora</taxon>
    </lineage>
</organism>
<dbReference type="InterPro" id="IPR009492">
    <property type="entry name" value="TniQ"/>
</dbReference>
<keyword evidence="3" id="KW-1185">Reference proteome</keyword>
<reference evidence="2 3" key="1">
    <citation type="journal article" date="2010" name="DNA Res.">
        <title>Genome sequence of Kitasatospora setae NBRC 14216T: an evolutionary snapshot of the family Streptomycetaceae.</title>
        <authorList>
            <person name="Ichikawa N."/>
            <person name="Oguchi A."/>
            <person name="Ikeda H."/>
            <person name="Ishikawa J."/>
            <person name="Kitani S."/>
            <person name="Watanabe Y."/>
            <person name="Nakamura S."/>
            <person name="Katano Y."/>
            <person name="Kishi E."/>
            <person name="Sasagawa M."/>
            <person name="Ankai A."/>
            <person name="Fukui S."/>
            <person name="Hashimoto Y."/>
            <person name="Kamata S."/>
            <person name="Otoguro M."/>
            <person name="Tanikawa S."/>
            <person name="Nihira T."/>
            <person name="Horinouchi S."/>
            <person name="Ohnishi Y."/>
            <person name="Hayakawa M."/>
            <person name="Kuzuyama T."/>
            <person name="Arisawa A."/>
            <person name="Nomoto F."/>
            <person name="Miura H."/>
            <person name="Takahashi Y."/>
            <person name="Fujita N."/>
        </authorList>
    </citation>
    <scope>NUCLEOTIDE SEQUENCE [LARGE SCALE GENOMIC DNA]</scope>
    <source>
        <strain evidence="3">ATCC 33774 / DSM 43861 / JCM 3304 / KCC A-0304 / NBRC 14216 / KM-6054</strain>
    </source>
</reference>
<dbReference type="HOGENOM" id="CLU_709371_0_0_11"/>